<reference evidence="1" key="1">
    <citation type="journal article" date="2013" name="Environ. Microbiol.">
        <title>Microbiota from the distal guts of lean and obese adolescents exhibit partial functional redundancy besides clear differences in community structure.</title>
        <authorList>
            <person name="Ferrer M."/>
            <person name="Ruiz A."/>
            <person name="Lanza F."/>
            <person name="Haange S.B."/>
            <person name="Oberbach A."/>
            <person name="Till H."/>
            <person name="Bargiela R."/>
            <person name="Campoy C."/>
            <person name="Segura M.T."/>
            <person name="Richter M."/>
            <person name="von Bergen M."/>
            <person name="Seifert J."/>
            <person name="Suarez A."/>
        </authorList>
    </citation>
    <scope>NUCLEOTIDE SEQUENCE</scope>
</reference>
<dbReference type="AlphaFoldDB" id="K1U883"/>
<accession>K1U883</accession>
<sequence>MLANSEFLILLNQATIDRDELAALL</sequence>
<name>K1U883_9ZZZZ</name>
<protein>
    <submittedName>
        <fullName evidence="1">Uncharacterized protein</fullName>
    </submittedName>
</protein>
<organism evidence="1">
    <name type="scientific">human gut metagenome</name>
    <dbReference type="NCBI Taxonomy" id="408170"/>
    <lineage>
        <taxon>unclassified sequences</taxon>
        <taxon>metagenomes</taxon>
        <taxon>organismal metagenomes</taxon>
    </lineage>
</organism>
<feature type="non-terminal residue" evidence="1">
    <location>
        <position position="25"/>
    </location>
</feature>
<proteinExistence type="predicted"/>
<comment type="caution">
    <text evidence="1">The sequence shown here is derived from an EMBL/GenBank/DDBJ whole genome shotgun (WGS) entry which is preliminary data.</text>
</comment>
<gene>
    <name evidence="1" type="ORF">LEA_04843</name>
</gene>
<dbReference type="EMBL" id="AJWY01003169">
    <property type="protein sequence ID" value="EKC76174.1"/>
    <property type="molecule type" value="Genomic_DNA"/>
</dbReference>
<evidence type="ECO:0000313" key="1">
    <source>
        <dbReference type="EMBL" id="EKC76174.1"/>
    </source>
</evidence>